<dbReference type="InterPro" id="IPR000073">
    <property type="entry name" value="AB_hydrolase_1"/>
</dbReference>
<evidence type="ECO:0000313" key="2">
    <source>
        <dbReference type="EMBL" id="THJ33185.1"/>
    </source>
</evidence>
<dbReference type="EMBL" id="SSWX01000011">
    <property type="protein sequence ID" value="THJ33185.1"/>
    <property type="molecule type" value="Genomic_DNA"/>
</dbReference>
<dbReference type="Pfam" id="PF00561">
    <property type="entry name" value="Abhydrolase_1"/>
    <property type="match status" value="1"/>
</dbReference>
<dbReference type="PANTHER" id="PTHR43194">
    <property type="entry name" value="HYDROLASE ALPHA/BETA FOLD FAMILY"/>
    <property type="match status" value="1"/>
</dbReference>
<dbReference type="InterPro" id="IPR029058">
    <property type="entry name" value="AB_hydrolase_fold"/>
</dbReference>
<dbReference type="OrthoDB" id="7820973at2"/>
<dbReference type="SUPFAM" id="SSF53474">
    <property type="entry name" value="alpha/beta-Hydrolases"/>
    <property type="match status" value="1"/>
</dbReference>
<dbReference type="Gene3D" id="3.40.50.1820">
    <property type="entry name" value="alpha/beta hydrolase"/>
    <property type="match status" value="1"/>
</dbReference>
<proteinExistence type="predicted"/>
<keyword evidence="3" id="KW-1185">Reference proteome</keyword>
<comment type="caution">
    <text evidence="2">The sequence shown here is derived from an EMBL/GenBank/DDBJ whole genome shotgun (WGS) entry which is preliminary data.</text>
</comment>
<reference evidence="2 3" key="1">
    <citation type="submission" date="2019-04" db="EMBL/GenBank/DDBJ databases">
        <title>Lampropedia sp YIM MLB12 draf genome.</title>
        <authorList>
            <person name="Wang Y.-X."/>
        </authorList>
    </citation>
    <scope>NUCLEOTIDE SEQUENCE [LARGE SCALE GENOMIC DNA]</scope>
    <source>
        <strain evidence="2 3">YIM MLB12</strain>
    </source>
</reference>
<dbReference type="Proteomes" id="UP000306236">
    <property type="component" value="Unassembled WGS sequence"/>
</dbReference>
<sequence>MSASDRQTPERPGWSGPLRLRDMGSFHIGGQAQTLCGHPTSQHLLAAGGQPVELDPNGTYVTGQMYVQYYWPETPEHTTPLFLWHGGGLTGACWETTPDGRSGWQQYFVRRGWDTHVCDAAERGRSGYAPQFWGLPLSQTVEAVFERFRIGPSLQGAALSDAAQYAFAGSQFPAEAFAAFAQQLVPRWAHTDAMILAAYAALLARQAPAALVCHSQGGMFGLTTALNHPERVRAVVALEPSSVPDCDADSYQVPTLIVLGDFIDGDARWPRMRERILRFAKRNPCVHILSLPALGLHGNSHMLMMDRNHLHIADLVHDWLAAELAKPAAHLRRATVAD</sequence>
<feature type="domain" description="AB hydrolase-1" evidence="1">
    <location>
        <begin position="205"/>
        <end position="247"/>
    </location>
</feature>
<name>A0A4S5BQK0_9BURK</name>
<accession>A0A4S5BQK0</accession>
<dbReference type="GO" id="GO:0016787">
    <property type="term" value="F:hydrolase activity"/>
    <property type="evidence" value="ECO:0007669"/>
    <property type="project" value="UniProtKB-KW"/>
</dbReference>
<evidence type="ECO:0000313" key="3">
    <source>
        <dbReference type="Proteomes" id="UP000306236"/>
    </source>
</evidence>
<organism evidence="2 3">
    <name type="scientific">Lampropedia aestuarii</name>
    <dbReference type="NCBI Taxonomy" id="2562762"/>
    <lineage>
        <taxon>Bacteria</taxon>
        <taxon>Pseudomonadati</taxon>
        <taxon>Pseudomonadota</taxon>
        <taxon>Betaproteobacteria</taxon>
        <taxon>Burkholderiales</taxon>
        <taxon>Comamonadaceae</taxon>
        <taxon>Lampropedia</taxon>
    </lineage>
</organism>
<dbReference type="RefSeq" id="WP_136406460.1">
    <property type="nucleotide sequence ID" value="NZ_SSWX01000011.1"/>
</dbReference>
<dbReference type="AlphaFoldDB" id="A0A4S5BQK0"/>
<gene>
    <name evidence="2" type="ORF">E8K88_09635</name>
</gene>
<dbReference type="InterPro" id="IPR050228">
    <property type="entry name" value="Carboxylesterase_BioH"/>
</dbReference>
<evidence type="ECO:0000259" key="1">
    <source>
        <dbReference type="Pfam" id="PF00561"/>
    </source>
</evidence>
<protein>
    <submittedName>
        <fullName evidence="2">Alpha/beta fold hydrolase</fullName>
    </submittedName>
</protein>
<dbReference type="PANTHER" id="PTHR43194:SF5">
    <property type="entry name" value="PIMELOYL-[ACYL-CARRIER PROTEIN] METHYL ESTER ESTERASE"/>
    <property type="match status" value="1"/>
</dbReference>
<keyword evidence="2" id="KW-0378">Hydrolase</keyword>